<gene>
    <name evidence="2" type="ORF">AWB82_04399</name>
</gene>
<sequence>MNAPPSGKAQFTSPKEVPKTRQRDQRPASQHCWLSNLKATGLLVYFVNNKTNHH</sequence>
<name>A0A158BPJ0_9BURK</name>
<organism evidence="2 3">
    <name type="scientific">Caballeronia glebae</name>
    <dbReference type="NCBI Taxonomy" id="1777143"/>
    <lineage>
        <taxon>Bacteria</taxon>
        <taxon>Pseudomonadati</taxon>
        <taxon>Pseudomonadota</taxon>
        <taxon>Betaproteobacteria</taxon>
        <taxon>Burkholderiales</taxon>
        <taxon>Burkholderiaceae</taxon>
        <taxon>Caballeronia</taxon>
    </lineage>
</organism>
<feature type="region of interest" description="Disordered" evidence="1">
    <location>
        <begin position="1"/>
        <end position="31"/>
    </location>
</feature>
<feature type="compositionally biased region" description="Basic and acidic residues" evidence="1">
    <location>
        <begin position="16"/>
        <end position="26"/>
    </location>
</feature>
<dbReference type="Proteomes" id="UP000054596">
    <property type="component" value="Unassembled WGS sequence"/>
</dbReference>
<dbReference type="AlphaFoldDB" id="A0A158BPJ0"/>
<evidence type="ECO:0000313" key="3">
    <source>
        <dbReference type="Proteomes" id="UP000054596"/>
    </source>
</evidence>
<proteinExistence type="predicted"/>
<reference evidence="2" key="1">
    <citation type="submission" date="2016-01" db="EMBL/GenBank/DDBJ databases">
        <authorList>
            <person name="Peeters C."/>
        </authorList>
    </citation>
    <scope>NUCLEOTIDE SEQUENCE [LARGE SCALE GENOMIC DNA]</scope>
    <source>
        <strain evidence="2">LMG 29325</strain>
    </source>
</reference>
<protein>
    <submittedName>
        <fullName evidence="2">Uncharacterized protein</fullName>
    </submittedName>
</protein>
<keyword evidence="3" id="KW-1185">Reference proteome</keyword>
<evidence type="ECO:0000313" key="2">
    <source>
        <dbReference type="EMBL" id="SAK71998.1"/>
    </source>
</evidence>
<dbReference type="EMBL" id="FCOJ02000033">
    <property type="protein sequence ID" value="SAK71998.1"/>
    <property type="molecule type" value="Genomic_DNA"/>
</dbReference>
<comment type="caution">
    <text evidence="2">The sequence shown here is derived from an EMBL/GenBank/DDBJ whole genome shotgun (WGS) entry which is preliminary data.</text>
</comment>
<accession>A0A158BPJ0</accession>
<evidence type="ECO:0000256" key="1">
    <source>
        <dbReference type="SAM" id="MobiDB-lite"/>
    </source>
</evidence>